<dbReference type="InterPro" id="IPR036465">
    <property type="entry name" value="vWFA_dom_sf"/>
</dbReference>
<dbReference type="RefSeq" id="WP_243011958.1">
    <property type="nucleotide sequence ID" value="NZ_JALGAR010000002.1"/>
</dbReference>
<keyword evidence="2" id="KW-0812">Transmembrane</keyword>
<evidence type="ECO:0000313" key="5">
    <source>
        <dbReference type="Proteomes" id="UP001165341"/>
    </source>
</evidence>
<feature type="transmembrane region" description="Helical" evidence="2">
    <location>
        <begin position="6"/>
        <end position="23"/>
    </location>
</feature>
<keyword evidence="2" id="KW-1133">Transmembrane helix</keyword>
<accession>A0AA41QX39</accession>
<keyword evidence="5" id="KW-1185">Reference proteome</keyword>
<gene>
    <name evidence="4" type="ORF">MQH31_10305</name>
</gene>
<proteinExistence type="predicted"/>
<name>A0AA41QX39_9MICO</name>
<dbReference type="InterPro" id="IPR002035">
    <property type="entry name" value="VWF_A"/>
</dbReference>
<dbReference type="Pfam" id="PF00092">
    <property type="entry name" value="VWA"/>
    <property type="match status" value="1"/>
</dbReference>
<dbReference type="PANTHER" id="PTHR10579:SF43">
    <property type="entry name" value="ZINC FINGER (C3HC4-TYPE RING FINGER) FAMILY PROTEIN"/>
    <property type="match status" value="1"/>
</dbReference>
<reference evidence="4" key="1">
    <citation type="submission" date="2022-03" db="EMBL/GenBank/DDBJ databases">
        <title>Cryobacterium sp. nov. strain ZS14-85, isolated from Antarctic soil.</title>
        <authorList>
            <person name="Li J."/>
            <person name="Niu G."/>
        </authorList>
    </citation>
    <scope>NUCLEOTIDE SEQUENCE</scope>
    <source>
        <strain evidence="4">ZS14-85</strain>
    </source>
</reference>
<organism evidence="4 5">
    <name type="scientific">Cryobacterium zhongshanensis</name>
    <dbReference type="NCBI Taxonomy" id="2928153"/>
    <lineage>
        <taxon>Bacteria</taxon>
        <taxon>Bacillati</taxon>
        <taxon>Actinomycetota</taxon>
        <taxon>Actinomycetes</taxon>
        <taxon>Micrococcales</taxon>
        <taxon>Microbacteriaceae</taxon>
        <taxon>Cryobacterium</taxon>
    </lineage>
</organism>
<dbReference type="SUPFAM" id="SSF53300">
    <property type="entry name" value="vWA-like"/>
    <property type="match status" value="1"/>
</dbReference>
<dbReference type="Gene3D" id="3.40.50.410">
    <property type="entry name" value="von Willebrand factor, type A domain"/>
    <property type="match status" value="1"/>
</dbReference>
<feature type="region of interest" description="Disordered" evidence="1">
    <location>
        <begin position="88"/>
        <end position="116"/>
    </location>
</feature>
<feature type="domain" description="VWFA" evidence="3">
    <location>
        <begin position="314"/>
        <end position="506"/>
    </location>
</feature>
<evidence type="ECO:0000259" key="3">
    <source>
        <dbReference type="PROSITE" id="PS50234"/>
    </source>
</evidence>
<dbReference type="PANTHER" id="PTHR10579">
    <property type="entry name" value="CALCIUM-ACTIVATED CHLORIDE CHANNEL REGULATOR"/>
    <property type="match status" value="1"/>
</dbReference>
<evidence type="ECO:0000256" key="1">
    <source>
        <dbReference type="SAM" id="MobiDB-lite"/>
    </source>
</evidence>
<feature type="transmembrane region" description="Helical" evidence="2">
    <location>
        <begin position="62"/>
        <end position="80"/>
    </location>
</feature>
<protein>
    <submittedName>
        <fullName evidence="4">VWA domain-containing protein</fullName>
    </submittedName>
</protein>
<dbReference type="InterPro" id="IPR057893">
    <property type="entry name" value="LRV_2"/>
</dbReference>
<dbReference type="AlphaFoldDB" id="A0AA41QX39"/>
<sequence>MYWSSYDTLLLVTGILTAGIGLLPVTGVPARTRGLALAIGAGVIVMSIITGNMQSFTYPSQVSFGPVLPIIVAVRVLFVAHKARKSSAEDSEAADAAGPRDPSQPLTPAERTASLPEPAAESLLPAIPVVLPQTTEPISEPILERTPAELAADPATPAGDLADLAYAHPELRTAIAANPAAYPELREWIAAAGDQAAPGTAEDSIRAGAAHPSAGPTSSNSRTAAVVAAVLVAVIVLGTGVSFAASGGLTALVANIAQGTFGTGGTDRGPSAAEEAAAAAAAAAADGSGGSDGSNAGSGGVAASPVIATPHYVPTVLILDASGSMIRDAPGGGTRMEAARAAATTFVNGLSDGARLGLTVFGTKTGNADSDQQAGCTDVTTVLPVGAVDKPGFTAAIAGIVQSGFTPIGLALQRAADQLPTGEAATIVLVSDGVDSCSPPPSCDVAATLKTSHPDLTIHTIGFLVDADEEALAQLACIARVGGGEFVEAKNAAQLAARLRVASDPVGTSGSLTSTGIYNLRLGMTLDEARAAEPTLSGTRTVNRYVYLDCPYATLRFANGVVDEIRPQASVATAEGLAPGDTLGAASLLYGDMTDMQSDDLGAYAQYAAKPGGATGYRVFYTPTADSQPSWTVVRIILCTCGPKTAAATSAVAGWVIDFNGIGPIAMGRTIRDAAAILPEIKDALPEYCTFAAALAIPSPTGSLTVASNESDPTRTISLVTMSDDLGGTPTSQLPRTRGGVGFGSTLAEVQAAHPGLSIINFRNTGTDYGIITGANGNSLIFQTDQAGRVTTISVSTGTVPLWELCG</sequence>
<feature type="transmembrane region" description="Helical" evidence="2">
    <location>
        <begin position="35"/>
        <end position="56"/>
    </location>
</feature>
<feature type="transmembrane region" description="Helical" evidence="2">
    <location>
        <begin position="224"/>
        <end position="245"/>
    </location>
</feature>
<dbReference type="Proteomes" id="UP001165341">
    <property type="component" value="Unassembled WGS sequence"/>
</dbReference>
<dbReference type="PROSITE" id="PS50234">
    <property type="entry name" value="VWFA"/>
    <property type="match status" value="1"/>
</dbReference>
<dbReference type="EMBL" id="JALGAR010000002">
    <property type="protein sequence ID" value="MCI4658198.1"/>
    <property type="molecule type" value="Genomic_DNA"/>
</dbReference>
<keyword evidence="2" id="KW-0472">Membrane</keyword>
<dbReference type="Pfam" id="PF25591">
    <property type="entry name" value="LRV_2"/>
    <property type="match status" value="1"/>
</dbReference>
<evidence type="ECO:0000313" key="4">
    <source>
        <dbReference type="EMBL" id="MCI4658198.1"/>
    </source>
</evidence>
<feature type="region of interest" description="Disordered" evidence="1">
    <location>
        <begin position="199"/>
        <end position="220"/>
    </location>
</feature>
<comment type="caution">
    <text evidence="4">The sequence shown here is derived from an EMBL/GenBank/DDBJ whole genome shotgun (WGS) entry which is preliminary data.</text>
</comment>
<dbReference type="SMART" id="SM00327">
    <property type="entry name" value="VWA"/>
    <property type="match status" value="1"/>
</dbReference>
<evidence type="ECO:0000256" key="2">
    <source>
        <dbReference type="SAM" id="Phobius"/>
    </source>
</evidence>
<dbReference type="InterPro" id="IPR051266">
    <property type="entry name" value="CLCR"/>
</dbReference>